<dbReference type="GeneID" id="7443751"/>
<proteinExistence type="predicted"/>
<dbReference type="Proteomes" id="UP000001449">
    <property type="component" value="Chromosome 4"/>
</dbReference>
<evidence type="ECO:0000256" key="1">
    <source>
        <dbReference type="SAM" id="MobiDB-lite"/>
    </source>
</evidence>
<feature type="region of interest" description="Disordered" evidence="1">
    <location>
        <begin position="37"/>
        <end position="73"/>
    </location>
</feature>
<sequence length="182" mass="20056">ASLAPLRKTLEALKEIRSTLTPFLRLLKVDDVNIAKASGTPSSKMKKRRHLSQSNDEEDGTSSTISRPLDPHRRAEAEAAVALAIGTLRYMGGRLRGLDQGRQKGDPLRKELDKIRGMLVSLRKIEKEENEKASVTSATNESEGETETDSSSNNNAKRRKIVDVNGSERMKKGALGDCDKKK</sequence>
<dbReference type="EMBL" id="CM000641">
    <property type="protein sequence ID" value="EED93003.1"/>
    <property type="molecule type" value="Genomic_DNA"/>
</dbReference>
<organism evidence="2 3">
    <name type="scientific">Thalassiosira pseudonana</name>
    <name type="common">Marine diatom</name>
    <name type="synonym">Cyclotella nana</name>
    <dbReference type="NCBI Taxonomy" id="35128"/>
    <lineage>
        <taxon>Eukaryota</taxon>
        <taxon>Sar</taxon>
        <taxon>Stramenopiles</taxon>
        <taxon>Ochrophyta</taxon>
        <taxon>Bacillariophyta</taxon>
        <taxon>Coscinodiscophyceae</taxon>
        <taxon>Thalassiosirophycidae</taxon>
        <taxon>Thalassiosirales</taxon>
        <taxon>Thalassiosiraceae</taxon>
        <taxon>Thalassiosira</taxon>
    </lineage>
</organism>
<dbReference type="PaxDb" id="35128-Thaps262275"/>
<dbReference type="KEGG" id="tps:THAPSDRAFT_262275"/>
<protein>
    <submittedName>
        <fullName evidence="2">Uncharacterized protein</fullName>
    </submittedName>
</protein>
<gene>
    <name evidence="2" type="ORF">THAPSDRAFT_262275</name>
</gene>
<keyword evidence="3" id="KW-1185">Reference proteome</keyword>
<feature type="region of interest" description="Disordered" evidence="1">
    <location>
        <begin position="126"/>
        <end position="182"/>
    </location>
</feature>
<accession>B8C056</accession>
<dbReference type="HOGENOM" id="CLU_1485821_0_0_1"/>
<evidence type="ECO:0000313" key="2">
    <source>
        <dbReference type="EMBL" id="EED93003.1"/>
    </source>
</evidence>
<reference evidence="2 3" key="1">
    <citation type="journal article" date="2004" name="Science">
        <title>The genome of the diatom Thalassiosira pseudonana: ecology, evolution, and metabolism.</title>
        <authorList>
            <person name="Armbrust E.V."/>
            <person name="Berges J.A."/>
            <person name="Bowler C."/>
            <person name="Green B.R."/>
            <person name="Martinez D."/>
            <person name="Putnam N.H."/>
            <person name="Zhou S."/>
            <person name="Allen A.E."/>
            <person name="Apt K.E."/>
            <person name="Bechner M."/>
            <person name="Brzezinski M.A."/>
            <person name="Chaal B.K."/>
            <person name="Chiovitti A."/>
            <person name="Davis A.K."/>
            <person name="Demarest M.S."/>
            <person name="Detter J.C."/>
            <person name="Glavina T."/>
            <person name="Goodstein D."/>
            <person name="Hadi M.Z."/>
            <person name="Hellsten U."/>
            <person name="Hildebrand M."/>
            <person name="Jenkins B.D."/>
            <person name="Jurka J."/>
            <person name="Kapitonov V.V."/>
            <person name="Kroger N."/>
            <person name="Lau W.W."/>
            <person name="Lane T.W."/>
            <person name="Larimer F.W."/>
            <person name="Lippmeier J.C."/>
            <person name="Lucas S."/>
            <person name="Medina M."/>
            <person name="Montsant A."/>
            <person name="Obornik M."/>
            <person name="Parker M.S."/>
            <person name="Palenik B."/>
            <person name="Pazour G.J."/>
            <person name="Richardson P.M."/>
            <person name="Rynearson T.A."/>
            <person name="Saito M.A."/>
            <person name="Schwartz D.C."/>
            <person name="Thamatrakoln K."/>
            <person name="Valentin K."/>
            <person name="Vardi A."/>
            <person name="Wilkerson F.P."/>
            <person name="Rokhsar D.S."/>
        </authorList>
    </citation>
    <scope>NUCLEOTIDE SEQUENCE [LARGE SCALE GENOMIC DNA]</scope>
    <source>
        <strain evidence="2 3">CCMP1335</strain>
    </source>
</reference>
<feature type="non-terminal residue" evidence="2">
    <location>
        <position position="1"/>
    </location>
</feature>
<dbReference type="AlphaFoldDB" id="B8C056"/>
<dbReference type="InParanoid" id="B8C056"/>
<name>B8C056_THAPS</name>
<dbReference type="eggNOG" id="ENOG502QZEB">
    <property type="taxonomic scope" value="Eukaryota"/>
</dbReference>
<feature type="non-terminal residue" evidence="2">
    <location>
        <position position="182"/>
    </location>
</feature>
<dbReference type="RefSeq" id="XP_002289466.1">
    <property type="nucleotide sequence ID" value="XM_002289430.1"/>
</dbReference>
<evidence type="ECO:0000313" key="3">
    <source>
        <dbReference type="Proteomes" id="UP000001449"/>
    </source>
</evidence>
<reference evidence="2 3" key="2">
    <citation type="journal article" date="2008" name="Nature">
        <title>The Phaeodactylum genome reveals the evolutionary history of diatom genomes.</title>
        <authorList>
            <person name="Bowler C."/>
            <person name="Allen A.E."/>
            <person name="Badger J.H."/>
            <person name="Grimwood J."/>
            <person name="Jabbari K."/>
            <person name="Kuo A."/>
            <person name="Maheswari U."/>
            <person name="Martens C."/>
            <person name="Maumus F."/>
            <person name="Otillar R.P."/>
            <person name="Rayko E."/>
            <person name="Salamov A."/>
            <person name="Vandepoele K."/>
            <person name="Beszteri B."/>
            <person name="Gruber A."/>
            <person name="Heijde M."/>
            <person name="Katinka M."/>
            <person name="Mock T."/>
            <person name="Valentin K."/>
            <person name="Verret F."/>
            <person name="Berges J.A."/>
            <person name="Brownlee C."/>
            <person name="Cadoret J.P."/>
            <person name="Chiovitti A."/>
            <person name="Choi C.J."/>
            <person name="Coesel S."/>
            <person name="De Martino A."/>
            <person name="Detter J.C."/>
            <person name="Durkin C."/>
            <person name="Falciatore A."/>
            <person name="Fournet J."/>
            <person name="Haruta M."/>
            <person name="Huysman M.J."/>
            <person name="Jenkins B.D."/>
            <person name="Jiroutova K."/>
            <person name="Jorgensen R.E."/>
            <person name="Joubert Y."/>
            <person name="Kaplan A."/>
            <person name="Kroger N."/>
            <person name="Kroth P.G."/>
            <person name="La Roche J."/>
            <person name="Lindquist E."/>
            <person name="Lommer M."/>
            <person name="Martin-Jezequel V."/>
            <person name="Lopez P.J."/>
            <person name="Lucas S."/>
            <person name="Mangogna M."/>
            <person name="McGinnis K."/>
            <person name="Medlin L.K."/>
            <person name="Montsant A."/>
            <person name="Oudot-Le Secq M.P."/>
            <person name="Napoli C."/>
            <person name="Obornik M."/>
            <person name="Parker M.S."/>
            <person name="Petit J.L."/>
            <person name="Porcel B.M."/>
            <person name="Poulsen N."/>
            <person name="Robison M."/>
            <person name="Rychlewski L."/>
            <person name="Rynearson T.A."/>
            <person name="Schmutz J."/>
            <person name="Shapiro H."/>
            <person name="Siaut M."/>
            <person name="Stanley M."/>
            <person name="Sussman M.R."/>
            <person name="Taylor A.R."/>
            <person name="Vardi A."/>
            <person name="von Dassow P."/>
            <person name="Vyverman W."/>
            <person name="Willis A."/>
            <person name="Wyrwicz L.S."/>
            <person name="Rokhsar D.S."/>
            <person name="Weissenbach J."/>
            <person name="Armbrust E.V."/>
            <person name="Green B.R."/>
            <person name="Van de Peer Y."/>
            <person name="Grigoriev I.V."/>
        </authorList>
    </citation>
    <scope>NUCLEOTIDE SEQUENCE [LARGE SCALE GENOMIC DNA]</scope>
    <source>
        <strain evidence="2 3">CCMP1335</strain>
    </source>
</reference>